<evidence type="ECO:0008006" key="3">
    <source>
        <dbReference type="Google" id="ProtNLM"/>
    </source>
</evidence>
<evidence type="ECO:0000313" key="1">
    <source>
        <dbReference type="EMBL" id="MDR7363480.1"/>
    </source>
</evidence>
<gene>
    <name evidence="1" type="ORF">J2S63_003033</name>
</gene>
<organism evidence="1 2">
    <name type="scientific">Nocardioides marmoribigeumensis</name>
    <dbReference type="NCBI Taxonomy" id="433649"/>
    <lineage>
        <taxon>Bacteria</taxon>
        <taxon>Bacillati</taxon>
        <taxon>Actinomycetota</taxon>
        <taxon>Actinomycetes</taxon>
        <taxon>Propionibacteriales</taxon>
        <taxon>Nocardioidaceae</taxon>
        <taxon>Nocardioides</taxon>
    </lineage>
</organism>
<reference evidence="1 2" key="1">
    <citation type="submission" date="2023-07" db="EMBL/GenBank/DDBJ databases">
        <title>Sequencing the genomes of 1000 actinobacteria strains.</title>
        <authorList>
            <person name="Klenk H.-P."/>
        </authorList>
    </citation>
    <scope>NUCLEOTIDE SEQUENCE [LARGE SCALE GENOMIC DNA]</scope>
    <source>
        <strain evidence="1 2">DSM 19426</strain>
    </source>
</reference>
<protein>
    <recommendedName>
        <fullName evidence="3">Single-stranded DNA-binding protein</fullName>
    </recommendedName>
</protein>
<dbReference type="RefSeq" id="WP_310303935.1">
    <property type="nucleotide sequence ID" value="NZ_BAAAPS010000003.1"/>
</dbReference>
<comment type="caution">
    <text evidence="1">The sequence shown here is derived from an EMBL/GenBank/DDBJ whole genome shotgun (WGS) entry which is preliminary data.</text>
</comment>
<evidence type="ECO:0000313" key="2">
    <source>
        <dbReference type="Proteomes" id="UP001183648"/>
    </source>
</evidence>
<proteinExistence type="predicted"/>
<dbReference type="EMBL" id="JAVDYG010000001">
    <property type="protein sequence ID" value="MDR7363480.1"/>
    <property type="molecule type" value="Genomic_DNA"/>
</dbReference>
<dbReference type="Proteomes" id="UP001183648">
    <property type="component" value="Unassembled WGS sequence"/>
</dbReference>
<name>A0ABU2BYK0_9ACTN</name>
<sequence length="86" mass="9505">MTAVATRPPLVGLPEVRAHRTREGRLDYVTVQRESGGVVRVLGWFDTWSEADRSIHPGRRGAELALDVVGVVASVALRVIRPRLIH</sequence>
<accession>A0ABU2BYK0</accession>
<keyword evidence="2" id="KW-1185">Reference proteome</keyword>